<gene>
    <name evidence="1" type="ORF">L6164_009950</name>
</gene>
<evidence type="ECO:0000313" key="1">
    <source>
        <dbReference type="EMBL" id="KAI4349354.1"/>
    </source>
</evidence>
<comment type="caution">
    <text evidence="1">The sequence shown here is derived from an EMBL/GenBank/DDBJ whole genome shotgun (WGS) entry which is preliminary data.</text>
</comment>
<evidence type="ECO:0000313" key="2">
    <source>
        <dbReference type="Proteomes" id="UP000828941"/>
    </source>
</evidence>
<organism evidence="1 2">
    <name type="scientific">Bauhinia variegata</name>
    <name type="common">Purple orchid tree</name>
    <name type="synonym">Phanera variegata</name>
    <dbReference type="NCBI Taxonomy" id="167791"/>
    <lineage>
        <taxon>Eukaryota</taxon>
        <taxon>Viridiplantae</taxon>
        <taxon>Streptophyta</taxon>
        <taxon>Embryophyta</taxon>
        <taxon>Tracheophyta</taxon>
        <taxon>Spermatophyta</taxon>
        <taxon>Magnoliopsida</taxon>
        <taxon>eudicotyledons</taxon>
        <taxon>Gunneridae</taxon>
        <taxon>Pentapetalae</taxon>
        <taxon>rosids</taxon>
        <taxon>fabids</taxon>
        <taxon>Fabales</taxon>
        <taxon>Fabaceae</taxon>
        <taxon>Cercidoideae</taxon>
        <taxon>Cercideae</taxon>
        <taxon>Bauhiniinae</taxon>
        <taxon>Bauhinia</taxon>
    </lineage>
</organism>
<accession>A0ACB9PMV1</accession>
<keyword evidence="2" id="KW-1185">Reference proteome</keyword>
<name>A0ACB9PMV1_BAUVA</name>
<dbReference type="Proteomes" id="UP000828941">
    <property type="component" value="Chromosome 4"/>
</dbReference>
<reference evidence="1 2" key="1">
    <citation type="journal article" date="2022" name="DNA Res.">
        <title>Chromosomal-level genome assembly of the orchid tree Bauhinia variegata (Leguminosae; Cercidoideae) supports the allotetraploid origin hypothesis of Bauhinia.</title>
        <authorList>
            <person name="Zhong Y."/>
            <person name="Chen Y."/>
            <person name="Zheng D."/>
            <person name="Pang J."/>
            <person name="Liu Y."/>
            <person name="Luo S."/>
            <person name="Meng S."/>
            <person name="Qian L."/>
            <person name="Wei D."/>
            <person name="Dai S."/>
            <person name="Zhou R."/>
        </authorList>
    </citation>
    <scope>NUCLEOTIDE SEQUENCE [LARGE SCALE GENOMIC DNA]</scope>
    <source>
        <strain evidence="1">BV-YZ2020</strain>
    </source>
</reference>
<dbReference type="EMBL" id="CM039429">
    <property type="protein sequence ID" value="KAI4349354.1"/>
    <property type="molecule type" value="Genomic_DNA"/>
</dbReference>
<proteinExistence type="predicted"/>
<sequence>MGCFLGCFGSSKDAKRRKQRRKVLPRDQQKAVPSPASEIQVQPSASSVRDYSETLPSPASEIQNKLEEQLRLSPRKKVTFDSNVKTYEPVLLDEVTDFPPEKSEGGKEDESFAKPSQSKSSSEDSSVTSTGSYPSNHRYQNCRDSDDEEEELDYGDSDLSDEDDEDDYSDMEEELNEFGEEIEDGSRTRTTAAAKVFADEESPIPNSNREVKSAASNLNARDRSTYVHPVLNPVENLSQWKAIKAKRTQPLRPQKENYNSNQESQIPFSAEPSFKERSFSSKPESNQSKKLNHEIAVDASLSNWLGSSENTPVNKTSLLASHGGTPDKSPIHGSNSVISHEDRPILGALTVEEIKQFSASSSPRKSPCRSPDEMPIIGTVGTYWNHSGSVKDSGSASSFKGIPNTTSKYREDKRVNWHSTPFETRLERALNTGAAETTSIPVPRVF</sequence>
<protein>
    <submittedName>
        <fullName evidence="1">Uncharacterized protein</fullName>
    </submittedName>
</protein>